<gene>
    <name evidence="2" type="ORF">DIJ64_14575</name>
</gene>
<protein>
    <submittedName>
        <fullName evidence="2">Uncharacterized protein</fullName>
    </submittedName>
</protein>
<reference evidence="2 3" key="1">
    <citation type="submission" date="2018-05" db="EMBL/GenBank/DDBJ databases">
        <title>Evolution of small genomes with special reference to Mycobacterium leprae.</title>
        <authorList>
            <person name="Mohanty P.S."/>
            <person name="Bansal A.K."/>
            <person name="Gupta U.D."/>
            <person name="Naaz F."/>
            <person name="Dwivedi V.D."/>
            <person name="Singh H."/>
            <person name="Gupta G."/>
            <person name="Sharma S."/>
            <person name="Arora M."/>
        </authorList>
    </citation>
    <scope>NUCLEOTIDE SEQUENCE [LARGE SCALE GENOMIC DNA]</scope>
    <source>
        <strain evidence="2 3">MRHRU-235-G</strain>
    </source>
</reference>
<evidence type="ECO:0000256" key="1">
    <source>
        <dbReference type="SAM" id="Phobius"/>
    </source>
</evidence>
<keyword evidence="1" id="KW-0812">Transmembrane</keyword>
<evidence type="ECO:0000313" key="2">
    <source>
        <dbReference type="EMBL" id="AWV48849.1"/>
    </source>
</evidence>
<organism evidence="2 3">
    <name type="scientific">Mycobacterium leprae</name>
    <dbReference type="NCBI Taxonomy" id="1769"/>
    <lineage>
        <taxon>Bacteria</taxon>
        <taxon>Bacillati</taxon>
        <taxon>Actinomycetota</taxon>
        <taxon>Actinomycetes</taxon>
        <taxon>Mycobacteriales</taxon>
        <taxon>Mycobacteriaceae</taxon>
        <taxon>Mycobacterium</taxon>
    </lineage>
</organism>
<dbReference type="Proteomes" id="UP000249682">
    <property type="component" value="Chromosome"/>
</dbReference>
<keyword evidence="1" id="KW-0472">Membrane</keyword>
<proteinExistence type="predicted"/>
<evidence type="ECO:0000313" key="3">
    <source>
        <dbReference type="Proteomes" id="UP000249682"/>
    </source>
</evidence>
<dbReference type="AlphaFoldDB" id="A0AAD0P8Z8"/>
<accession>A0AAD0P8Z8</accession>
<name>A0AAD0P8Z8_MYCLR</name>
<feature type="transmembrane region" description="Helical" evidence="1">
    <location>
        <begin position="6"/>
        <end position="26"/>
    </location>
</feature>
<sequence length="143" mass="16318">MGRYSMAPSLIRVLILAIATVFNLGFPAYRLPKVLKFLGVAVLPRWTVERQARCNHDIFMLDSRSTAERLRRRLHGTCMKNHVRIFEAEPLWGLRTGLKASLLPHCRLINRITINVIMRAGFGSELDELRRLHPTAATLVGLF</sequence>
<dbReference type="EMBL" id="CP029543">
    <property type="protein sequence ID" value="AWV48849.1"/>
    <property type="molecule type" value="Genomic_DNA"/>
</dbReference>
<keyword evidence="1" id="KW-1133">Transmembrane helix</keyword>